<feature type="transmembrane region" description="Helical" evidence="7">
    <location>
        <begin position="105"/>
        <end position="123"/>
    </location>
</feature>
<feature type="transmembrane region" description="Helical" evidence="7">
    <location>
        <begin position="12"/>
        <end position="34"/>
    </location>
</feature>
<comment type="subcellular location">
    <subcellularLocation>
        <location evidence="1 7">Cell membrane</location>
        <topology evidence="1 7">Multi-pass membrane protein</topology>
    </subcellularLocation>
</comment>
<keyword evidence="2 7" id="KW-0813">Transport</keyword>
<gene>
    <name evidence="9" type="ORF">VLY81_14185</name>
</gene>
<evidence type="ECO:0000256" key="7">
    <source>
        <dbReference type="RuleBase" id="RU363032"/>
    </source>
</evidence>
<dbReference type="SUPFAM" id="SSF161098">
    <property type="entry name" value="MetI-like"/>
    <property type="match status" value="1"/>
</dbReference>
<sequence>MKVLRTRTAVCIFLIPPLVLYLFAVFTPIVRSLIMSLYEWNGIFEMEFVGLQNYVRLFTRDTVFWQSLFNSAVFVAINLFIQLVIGLLLASLLTYVSRVRETIKTLYFVPSVITTVAIAYMFQKLYSYEPLGLINLLLTKLGLEHLATPWLSNLKTALVAVSVPEGWRFMGFYMIILYAALIAVPKEMEEAARIDGGTEWNVFRYVRFPTIRPVFVTTMIMATTYTLRGFDIPYLLTNGGPGHATELVTTYMYKTAFTNLDFGYASTIAVFIVMECVLAVALILRFRRAEGEELS</sequence>
<keyword evidence="4 7" id="KW-0812">Transmembrane</keyword>
<keyword evidence="5 7" id="KW-1133">Transmembrane helix</keyword>
<evidence type="ECO:0000256" key="2">
    <source>
        <dbReference type="ARBA" id="ARBA00022448"/>
    </source>
</evidence>
<evidence type="ECO:0000256" key="4">
    <source>
        <dbReference type="ARBA" id="ARBA00022692"/>
    </source>
</evidence>
<evidence type="ECO:0000313" key="10">
    <source>
        <dbReference type="Proteomes" id="UP001333102"/>
    </source>
</evidence>
<keyword evidence="6 7" id="KW-0472">Membrane</keyword>
<keyword evidence="3" id="KW-1003">Cell membrane</keyword>
<dbReference type="CDD" id="cd06261">
    <property type="entry name" value="TM_PBP2"/>
    <property type="match status" value="1"/>
</dbReference>
<name>A0ABZ1BPK5_9FIRM</name>
<dbReference type="Pfam" id="PF00528">
    <property type="entry name" value="BPD_transp_1"/>
    <property type="match status" value="1"/>
</dbReference>
<dbReference type="InterPro" id="IPR050809">
    <property type="entry name" value="UgpAE/MalFG_permease"/>
</dbReference>
<evidence type="ECO:0000256" key="3">
    <source>
        <dbReference type="ARBA" id="ARBA00022475"/>
    </source>
</evidence>
<dbReference type="InterPro" id="IPR000515">
    <property type="entry name" value="MetI-like"/>
</dbReference>
<keyword evidence="10" id="KW-1185">Reference proteome</keyword>
<evidence type="ECO:0000256" key="5">
    <source>
        <dbReference type="ARBA" id="ARBA00022989"/>
    </source>
</evidence>
<evidence type="ECO:0000256" key="6">
    <source>
        <dbReference type="ARBA" id="ARBA00023136"/>
    </source>
</evidence>
<reference evidence="10" key="1">
    <citation type="submission" date="2023-12" db="EMBL/GenBank/DDBJ databases">
        <title>Novel isolates from deep terrestrial aquifers shed light on the physiology and ecology of the class Limnochordia.</title>
        <authorList>
            <person name="Karnachuk O.V."/>
            <person name="Lukina A.P."/>
            <person name="Avakyan M.R."/>
            <person name="Kadnikov V."/>
            <person name="Begmatov S."/>
            <person name="Beletsky A.V."/>
            <person name="Mardanov A.V."/>
            <person name="Ravin N.V."/>
        </authorList>
    </citation>
    <scope>NUCLEOTIDE SEQUENCE [LARGE SCALE GENOMIC DNA]</scope>
    <source>
        <strain evidence="10">LN</strain>
    </source>
</reference>
<feature type="transmembrane region" description="Helical" evidence="7">
    <location>
        <begin position="205"/>
        <end position="227"/>
    </location>
</feature>
<dbReference type="Gene3D" id="1.10.3720.10">
    <property type="entry name" value="MetI-like"/>
    <property type="match status" value="1"/>
</dbReference>
<feature type="transmembrane region" description="Helical" evidence="7">
    <location>
        <begin position="68"/>
        <end position="93"/>
    </location>
</feature>
<comment type="similarity">
    <text evidence="7">Belongs to the binding-protein-dependent transport system permease family.</text>
</comment>
<evidence type="ECO:0000313" key="9">
    <source>
        <dbReference type="EMBL" id="WRP14543.1"/>
    </source>
</evidence>
<feature type="domain" description="ABC transmembrane type-1" evidence="8">
    <location>
        <begin position="68"/>
        <end position="283"/>
    </location>
</feature>
<feature type="transmembrane region" description="Helical" evidence="7">
    <location>
        <begin position="166"/>
        <end position="184"/>
    </location>
</feature>
<dbReference type="InterPro" id="IPR035906">
    <property type="entry name" value="MetI-like_sf"/>
</dbReference>
<dbReference type="RefSeq" id="WP_324668887.1">
    <property type="nucleotide sequence ID" value="NZ_CP141614.1"/>
</dbReference>
<dbReference type="EMBL" id="CP141614">
    <property type="protein sequence ID" value="WRP14543.1"/>
    <property type="molecule type" value="Genomic_DNA"/>
</dbReference>
<evidence type="ECO:0000256" key="1">
    <source>
        <dbReference type="ARBA" id="ARBA00004651"/>
    </source>
</evidence>
<organism evidence="9 10">
    <name type="scientific">Geochorda subterranea</name>
    <dbReference type="NCBI Taxonomy" id="3109564"/>
    <lineage>
        <taxon>Bacteria</taxon>
        <taxon>Bacillati</taxon>
        <taxon>Bacillota</taxon>
        <taxon>Limnochordia</taxon>
        <taxon>Limnochordales</taxon>
        <taxon>Geochordaceae</taxon>
        <taxon>Geochorda</taxon>
    </lineage>
</organism>
<proteinExistence type="inferred from homology"/>
<protein>
    <submittedName>
        <fullName evidence="9">Sugar ABC transporter permease</fullName>
    </submittedName>
</protein>
<dbReference type="PANTHER" id="PTHR43227:SF8">
    <property type="entry name" value="DIACETYLCHITOBIOSE UPTAKE SYSTEM PERMEASE PROTEIN DASB"/>
    <property type="match status" value="1"/>
</dbReference>
<dbReference type="Proteomes" id="UP001333102">
    <property type="component" value="Chromosome"/>
</dbReference>
<feature type="transmembrane region" description="Helical" evidence="7">
    <location>
        <begin position="262"/>
        <end position="284"/>
    </location>
</feature>
<accession>A0ABZ1BPK5</accession>
<evidence type="ECO:0000259" key="8">
    <source>
        <dbReference type="PROSITE" id="PS50928"/>
    </source>
</evidence>
<dbReference type="PROSITE" id="PS50928">
    <property type="entry name" value="ABC_TM1"/>
    <property type="match status" value="1"/>
</dbReference>
<dbReference type="PANTHER" id="PTHR43227">
    <property type="entry name" value="BLL4140 PROTEIN"/>
    <property type="match status" value="1"/>
</dbReference>